<dbReference type="GO" id="GO:0016740">
    <property type="term" value="F:transferase activity"/>
    <property type="evidence" value="ECO:0007669"/>
    <property type="project" value="UniProtKB-KW"/>
</dbReference>
<sequence>MPKVYRALVCCRAGIGSSMMLEAKCKQVIAEEGLPIETRHGSVDELSEFDGDLVITMTDLVGELEADPRVPSSVGITNIVDKDEIKQKLVSWLDARA</sequence>
<dbReference type="EMBL" id="JAUDEA010000003">
    <property type="protein sequence ID" value="MDM8270722.1"/>
    <property type="molecule type" value="Genomic_DNA"/>
</dbReference>
<dbReference type="RefSeq" id="WP_289510822.1">
    <property type="nucleotide sequence ID" value="NZ_JAUDEA010000003.1"/>
</dbReference>
<name>A0ABT7V294_9ACTN</name>
<dbReference type="Proteomes" id="UP001529256">
    <property type="component" value="Unassembled WGS sequence"/>
</dbReference>
<dbReference type="InterPro" id="IPR036095">
    <property type="entry name" value="PTS_EIIB-like_sf"/>
</dbReference>
<organism evidence="3 4">
    <name type="scientific">Thermophilibacter provencensis</name>
    <dbReference type="NCBI Taxonomy" id="1852386"/>
    <lineage>
        <taxon>Bacteria</taxon>
        <taxon>Bacillati</taxon>
        <taxon>Actinomycetota</taxon>
        <taxon>Coriobacteriia</taxon>
        <taxon>Coriobacteriales</taxon>
        <taxon>Atopobiaceae</taxon>
        <taxon>Thermophilibacter</taxon>
    </lineage>
</organism>
<keyword evidence="3" id="KW-0762">Sugar transport</keyword>
<accession>A0ABT7V294</accession>
<comment type="caution">
    <text evidence="3">The sequence shown here is derived from an EMBL/GenBank/DDBJ whole genome shotgun (WGS) entry which is preliminary data.</text>
</comment>
<reference evidence="3 4" key="3">
    <citation type="submission" date="2023-06" db="EMBL/GenBank/DDBJ databases">
        <authorList>
            <person name="Zeman M."/>
            <person name="Kubasova T."/>
            <person name="Jahodarova E."/>
            <person name="Nykrynova M."/>
            <person name="Rychlik I."/>
        </authorList>
    </citation>
    <scope>NUCLEOTIDE SEQUENCE [LARGE SCALE GENOMIC DNA]</scope>
    <source>
        <strain evidence="3 4">153_Feed</strain>
    </source>
</reference>
<dbReference type="InterPro" id="IPR013011">
    <property type="entry name" value="PTS_EIIB_2"/>
</dbReference>
<reference evidence="4" key="1">
    <citation type="submission" date="2023-06" db="EMBL/GenBank/DDBJ databases">
        <title>Identification and characterization of horizontal gene transfer across gut microbiota members of farm animals based on homology search.</title>
        <authorList>
            <person name="Zeman M."/>
            <person name="Kubasova T."/>
            <person name="Jahodarova E."/>
            <person name="Nykrynova M."/>
            <person name="Rychlik I."/>
        </authorList>
    </citation>
    <scope>NUCLEOTIDE SEQUENCE [LARGE SCALE GENOMIC DNA]</scope>
    <source>
        <strain evidence="4">153_Feed</strain>
    </source>
</reference>
<dbReference type="SUPFAM" id="SSF52794">
    <property type="entry name" value="PTS system IIB component-like"/>
    <property type="match status" value="1"/>
</dbReference>
<evidence type="ECO:0000259" key="2">
    <source>
        <dbReference type="PROSITE" id="PS51099"/>
    </source>
</evidence>
<feature type="domain" description="PTS EIIB type-2" evidence="2">
    <location>
        <begin position="5"/>
        <end position="97"/>
    </location>
</feature>
<reference evidence="3 4" key="2">
    <citation type="submission" date="2023-06" db="EMBL/GenBank/DDBJ databases">
        <title>Identification and characterization of horizontal gene transfer across gut microbiota members of farm animals based on homology search.</title>
        <authorList>
            <person name="Schwarzerova J."/>
            <person name="Nykrynova M."/>
            <person name="Jureckova K."/>
            <person name="Cejkova D."/>
            <person name="Rychlik I."/>
        </authorList>
    </citation>
    <scope>NUCLEOTIDE SEQUENCE [LARGE SCALE GENOMIC DNA]</scope>
    <source>
        <strain evidence="3 4">153_Feed</strain>
    </source>
</reference>
<dbReference type="Pfam" id="PF02302">
    <property type="entry name" value="PTS_IIB"/>
    <property type="match status" value="1"/>
</dbReference>
<dbReference type="Gene3D" id="3.40.50.2300">
    <property type="match status" value="1"/>
</dbReference>
<dbReference type="CDD" id="cd05563">
    <property type="entry name" value="PTS_IIB_ascorbate"/>
    <property type="match status" value="1"/>
</dbReference>
<keyword evidence="4" id="KW-1185">Reference proteome</keyword>
<keyword evidence="1 3" id="KW-0808">Transferase</keyword>
<dbReference type="InterPro" id="IPR003501">
    <property type="entry name" value="PTS_EIIB_2/3"/>
</dbReference>
<keyword evidence="3" id="KW-0813">Transport</keyword>
<evidence type="ECO:0000313" key="4">
    <source>
        <dbReference type="Proteomes" id="UP001529256"/>
    </source>
</evidence>
<proteinExistence type="predicted"/>
<evidence type="ECO:0000313" key="3">
    <source>
        <dbReference type="EMBL" id="MDM8270722.1"/>
    </source>
</evidence>
<protein>
    <submittedName>
        <fullName evidence="3">PTS sugar transporter subunit IIB</fullName>
        <ecNumber evidence="3">2.7.1.-</ecNumber>
    </submittedName>
</protein>
<evidence type="ECO:0000256" key="1">
    <source>
        <dbReference type="ARBA" id="ARBA00022679"/>
    </source>
</evidence>
<dbReference type="PROSITE" id="PS51099">
    <property type="entry name" value="PTS_EIIB_TYPE_2"/>
    <property type="match status" value="1"/>
</dbReference>
<dbReference type="EC" id="2.7.1.-" evidence="3"/>
<gene>
    <name evidence="3" type="ORF">QUW25_03335</name>
</gene>